<gene>
    <name evidence="14" type="ORF">H9838_07090</name>
</gene>
<dbReference type="GO" id="GO:0006811">
    <property type="term" value="P:monoatomic ion transport"/>
    <property type="evidence" value="ECO:0007669"/>
    <property type="project" value="UniProtKB-KW"/>
</dbReference>
<protein>
    <recommendedName>
        <fullName evidence="4">Probable multidrug resistance protein NorM</fullName>
    </recommendedName>
    <alternativeName>
        <fullName evidence="12">Multidrug-efflux transporter</fullName>
    </alternativeName>
</protein>
<evidence type="ECO:0000256" key="3">
    <source>
        <dbReference type="ARBA" id="ARBA00010199"/>
    </source>
</evidence>
<evidence type="ECO:0000256" key="7">
    <source>
        <dbReference type="ARBA" id="ARBA00022475"/>
    </source>
</evidence>
<keyword evidence="5" id="KW-0813">Transport</keyword>
<feature type="transmembrane region" description="Helical" evidence="13">
    <location>
        <begin position="51"/>
        <end position="74"/>
    </location>
</feature>
<evidence type="ECO:0000256" key="2">
    <source>
        <dbReference type="ARBA" id="ARBA00004651"/>
    </source>
</evidence>
<dbReference type="InterPro" id="IPR050222">
    <property type="entry name" value="MATE_MdtK"/>
</dbReference>
<dbReference type="Pfam" id="PF01554">
    <property type="entry name" value="MatE"/>
    <property type="match status" value="2"/>
</dbReference>
<evidence type="ECO:0000256" key="12">
    <source>
        <dbReference type="ARBA" id="ARBA00031636"/>
    </source>
</evidence>
<dbReference type="PANTHER" id="PTHR43298">
    <property type="entry name" value="MULTIDRUG RESISTANCE PROTEIN NORM-RELATED"/>
    <property type="match status" value="1"/>
</dbReference>
<feature type="transmembrane region" description="Helical" evidence="13">
    <location>
        <begin position="354"/>
        <end position="374"/>
    </location>
</feature>
<sequence>MTKDMTVGSPMRLVVSFAIPLMFGNLFQQFYSMVDTVIVGRFLGTGPLAAVGSTGSVNFLILGFCLGVCAGFAIPVSQSFGSKDERELKRYVGNIVWLAAVFSVLFAVVTVALCRPILEWMDTPADIIDDAYNYIVVIFLGIPVTVLYNTLASLLRALGDSRTPVVFLVMASVLNIGLDLFLILVIPMGVAGAAWATVISQALSGVACLVFIWKRFPLLHLSRDDLRPRLDHMARLLGMGLPMGLQLSITAIGSILLQTSVNGLGSVVVASVTASNKLQMLFACVFDALGVSMSTYAGQNIGAKKPDRLGPGVRSGMVIGSVYSLLALAVVLLFGRTMMLLFVDASETEIIRQAYQFLVIQAAFFIPLAGVNVFRLFIQGMGYSKVAMFAGCFEMVARGVFGLFLVPKFGFLLACFASPCAWTLADAFLVPTFFKVLRHAKRFET</sequence>
<organism evidence="14 15">
    <name type="scientific">Candidatus Acutalibacter pullistercoris</name>
    <dbReference type="NCBI Taxonomy" id="2838418"/>
    <lineage>
        <taxon>Bacteria</taxon>
        <taxon>Bacillati</taxon>
        <taxon>Bacillota</taxon>
        <taxon>Clostridia</taxon>
        <taxon>Eubacteriales</taxon>
        <taxon>Acutalibacteraceae</taxon>
        <taxon>Acutalibacter</taxon>
    </lineage>
</organism>
<feature type="transmembrane region" description="Helical" evidence="13">
    <location>
        <begin position="95"/>
        <end position="118"/>
    </location>
</feature>
<dbReference type="PIRSF" id="PIRSF006603">
    <property type="entry name" value="DinF"/>
    <property type="match status" value="1"/>
</dbReference>
<comment type="subcellular location">
    <subcellularLocation>
        <location evidence="2">Cell membrane</location>
        <topology evidence="2">Multi-pass membrane protein</topology>
    </subcellularLocation>
</comment>
<evidence type="ECO:0000256" key="5">
    <source>
        <dbReference type="ARBA" id="ARBA00022448"/>
    </source>
</evidence>
<name>A0A9D2C135_9FIRM</name>
<evidence type="ECO:0000256" key="6">
    <source>
        <dbReference type="ARBA" id="ARBA00022449"/>
    </source>
</evidence>
<evidence type="ECO:0000256" key="10">
    <source>
        <dbReference type="ARBA" id="ARBA00023065"/>
    </source>
</evidence>
<comment type="caution">
    <text evidence="14">The sequence shown here is derived from an EMBL/GenBank/DDBJ whole genome shotgun (WGS) entry which is preliminary data.</text>
</comment>
<keyword evidence="9 13" id="KW-1133">Transmembrane helix</keyword>
<evidence type="ECO:0000256" key="4">
    <source>
        <dbReference type="ARBA" id="ARBA00020268"/>
    </source>
</evidence>
<dbReference type="InterPro" id="IPR048279">
    <property type="entry name" value="MdtK-like"/>
</dbReference>
<reference evidence="14" key="2">
    <citation type="submission" date="2021-04" db="EMBL/GenBank/DDBJ databases">
        <authorList>
            <person name="Gilroy R."/>
        </authorList>
    </citation>
    <scope>NUCLEOTIDE SEQUENCE</scope>
    <source>
        <strain evidence="14">1282</strain>
    </source>
</reference>
<reference evidence="14" key="1">
    <citation type="journal article" date="2021" name="PeerJ">
        <title>Extensive microbial diversity within the chicken gut microbiome revealed by metagenomics and culture.</title>
        <authorList>
            <person name="Gilroy R."/>
            <person name="Ravi A."/>
            <person name="Getino M."/>
            <person name="Pursley I."/>
            <person name="Horton D.L."/>
            <person name="Alikhan N.F."/>
            <person name="Baker D."/>
            <person name="Gharbi K."/>
            <person name="Hall N."/>
            <person name="Watson M."/>
            <person name="Adriaenssens E.M."/>
            <person name="Foster-Nyarko E."/>
            <person name="Jarju S."/>
            <person name="Secka A."/>
            <person name="Antonio M."/>
            <person name="Oren A."/>
            <person name="Chaudhuri R.R."/>
            <person name="La Ragione R."/>
            <person name="Hildebrand F."/>
            <person name="Pallen M.J."/>
        </authorList>
    </citation>
    <scope>NUCLEOTIDE SEQUENCE</scope>
    <source>
        <strain evidence="14">1282</strain>
    </source>
</reference>
<feature type="transmembrane region" description="Helical" evidence="13">
    <location>
        <begin position="234"/>
        <end position="258"/>
    </location>
</feature>
<comment type="similarity">
    <text evidence="3">Belongs to the multi antimicrobial extrusion (MATE) (TC 2.A.66.1) family.</text>
</comment>
<feature type="transmembrane region" description="Helical" evidence="13">
    <location>
        <begin position="134"/>
        <end position="158"/>
    </location>
</feature>
<keyword evidence="8 13" id="KW-0812">Transmembrane</keyword>
<feature type="transmembrane region" description="Helical" evidence="13">
    <location>
        <begin position="318"/>
        <end position="342"/>
    </location>
</feature>
<dbReference type="GO" id="GO:0015297">
    <property type="term" value="F:antiporter activity"/>
    <property type="evidence" value="ECO:0007669"/>
    <property type="project" value="UniProtKB-KW"/>
</dbReference>
<dbReference type="GO" id="GO:0042910">
    <property type="term" value="F:xenobiotic transmembrane transporter activity"/>
    <property type="evidence" value="ECO:0007669"/>
    <property type="project" value="InterPro"/>
</dbReference>
<evidence type="ECO:0000256" key="11">
    <source>
        <dbReference type="ARBA" id="ARBA00023136"/>
    </source>
</evidence>
<dbReference type="NCBIfam" id="TIGR00797">
    <property type="entry name" value="matE"/>
    <property type="match status" value="1"/>
</dbReference>
<keyword evidence="6" id="KW-0050">Antiport</keyword>
<keyword evidence="10" id="KW-0406">Ion transport</keyword>
<feature type="transmembrane region" description="Helical" evidence="13">
    <location>
        <begin position="192"/>
        <end position="213"/>
    </location>
</feature>
<dbReference type="AlphaFoldDB" id="A0A9D2C135"/>
<evidence type="ECO:0000256" key="1">
    <source>
        <dbReference type="ARBA" id="ARBA00003408"/>
    </source>
</evidence>
<comment type="function">
    <text evidence="1">Multidrug efflux pump.</text>
</comment>
<dbReference type="EMBL" id="DXDU01000115">
    <property type="protein sequence ID" value="HIY26919.1"/>
    <property type="molecule type" value="Genomic_DNA"/>
</dbReference>
<evidence type="ECO:0000313" key="14">
    <source>
        <dbReference type="EMBL" id="HIY26919.1"/>
    </source>
</evidence>
<dbReference type="Proteomes" id="UP000823915">
    <property type="component" value="Unassembled WGS sequence"/>
</dbReference>
<dbReference type="CDD" id="cd13138">
    <property type="entry name" value="MATE_yoeA_like"/>
    <property type="match status" value="1"/>
</dbReference>
<dbReference type="InterPro" id="IPR002528">
    <property type="entry name" value="MATE_fam"/>
</dbReference>
<evidence type="ECO:0000313" key="15">
    <source>
        <dbReference type="Proteomes" id="UP000823915"/>
    </source>
</evidence>
<feature type="transmembrane region" description="Helical" evidence="13">
    <location>
        <begin position="165"/>
        <end position="186"/>
    </location>
</feature>
<evidence type="ECO:0000256" key="13">
    <source>
        <dbReference type="SAM" id="Phobius"/>
    </source>
</evidence>
<dbReference type="GO" id="GO:0005886">
    <property type="term" value="C:plasma membrane"/>
    <property type="evidence" value="ECO:0007669"/>
    <property type="project" value="UniProtKB-SubCell"/>
</dbReference>
<feature type="transmembrane region" description="Helical" evidence="13">
    <location>
        <begin position="12"/>
        <end position="31"/>
    </location>
</feature>
<evidence type="ECO:0000256" key="8">
    <source>
        <dbReference type="ARBA" id="ARBA00022692"/>
    </source>
</evidence>
<keyword evidence="11 13" id="KW-0472">Membrane</keyword>
<keyword evidence="7" id="KW-1003">Cell membrane</keyword>
<feature type="transmembrane region" description="Helical" evidence="13">
    <location>
        <begin position="411"/>
        <end position="434"/>
    </location>
</feature>
<evidence type="ECO:0000256" key="9">
    <source>
        <dbReference type="ARBA" id="ARBA00022989"/>
    </source>
</evidence>
<dbReference type="PANTHER" id="PTHR43298:SF2">
    <property type="entry name" value="FMN_FAD EXPORTER YEEO-RELATED"/>
    <property type="match status" value="1"/>
</dbReference>
<accession>A0A9D2C135</accession>
<proteinExistence type="inferred from homology"/>